<dbReference type="InterPro" id="IPR036875">
    <property type="entry name" value="Znf_CCHC_sf"/>
</dbReference>
<reference evidence="3 4" key="1">
    <citation type="submission" date="2015-01" db="EMBL/GenBank/DDBJ databases">
        <title>Evolution of Trichinella species and genotypes.</title>
        <authorList>
            <person name="Korhonen P.K."/>
            <person name="Edoardo P."/>
            <person name="Giuseppe L.R."/>
            <person name="Gasser R.B."/>
        </authorList>
    </citation>
    <scope>NUCLEOTIDE SEQUENCE [LARGE SCALE GENOMIC DNA]</scope>
    <source>
        <strain evidence="3">ISS13</strain>
    </source>
</reference>
<evidence type="ECO:0000313" key="3">
    <source>
        <dbReference type="EMBL" id="KRY69660.1"/>
    </source>
</evidence>
<keyword evidence="1" id="KW-0862">Zinc</keyword>
<keyword evidence="1" id="KW-0863">Zinc-finger</keyword>
<evidence type="ECO:0000313" key="4">
    <source>
        <dbReference type="Proteomes" id="UP000054632"/>
    </source>
</evidence>
<name>A0A0V1E7L4_TRIPS</name>
<dbReference type="SUPFAM" id="SSF57756">
    <property type="entry name" value="Retrovirus zinc finger-like domains"/>
    <property type="match status" value="1"/>
</dbReference>
<dbReference type="AlphaFoldDB" id="A0A0V1E7L4"/>
<dbReference type="InterPro" id="IPR001878">
    <property type="entry name" value="Znf_CCHC"/>
</dbReference>
<organism evidence="3 4">
    <name type="scientific">Trichinella pseudospiralis</name>
    <name type="common">Parasitic roundworm</name>
    <dbReference type="NCBI Taxonomy" id="6337"/>
    <lineage>
        <taxon>Eukaryota</taxon>
        <taxon>Metazoa</taxon>
        <taxon>Ecdysozoa</taxon>
        <taxon>Nematoda</taxon>
        <taxon>Enoplea</taxon>
        <taxon>Dorylaimia</taxon>
        <taxon>Trichinellida</taxon>
        <taxon>Trichinellidae</taxon>
        <taxon>Trichinella</taxon>
    </lineage>
</organism>
<dbReference type="GO" id="GO:0019899">
    <property type="term" value="F:enzyme binding"/>
    <property type="evidence" value="ECO:0007669"/>
    <property type="project" value="UniProtKB-ARBA"/>
</dbReference>
<proteinExistence type="predicted"/>
<dbReference type="PROSITE" id="PS50158">
    <property type="entry name" value="ZF_CCHC"/>
    <property type="match status" value="1"/>
</dbReference>
<feature type="domain" description="CCHC-type" evidence="2">
    <location>
        <begin position="23"/>
        <end position="38"/>
    </location>
</feature>
<dbReference type="GO" id="GO:0008270">
    <property type="term" value="F:zinc ion binding"/>
    <property type="evidence" value="ECO:0007669"/>
    <property type="project" value="UniProtKB-KW"/>
</dbReference>
<evidence type="ECO:0000259" key="2">
    <source>
        <dbReference type="PROSITE" id="PS50158"/>
    </source>
</evidence>
<keyword evidence="1" id="KW-0479">Metal-binding</keyword>
<protein>
    <recommendedName>
        <fullName evidence="2">CCHC-type domain-containing protein</fullName>
    </recommendedName>
</protein>
<gene>
    <name evidence="3" type="ORF">T4A_5910</name>
</gene>
<comment type="caution">
    <text evidence="3">The sequence shown here is derived from an EMBL/GenBank/DDBJ whole genome shotgun (WGS) entry which is preliminary data.</text>
</comment>
<evidence type="ECO:0000256" key="1">
    <source>
        <dbReference type="PROSITE-ProRule" id="PRU00047"/>
    </source>
</evidence>
<sequence length="182" mass="20748">LDQLETTLERLTSRRPGRRATECFCCDENGHFFWDCPKRRIAARVMERSLSDDRRKGGPWQPSTRKATACLLSQEPPIILESYVLPILLDDAAKIEEEIEEFLASQKEANEEESLNRARKSYEKNESNIMKNFSESLTKAQKEAAHCRAEKSSSKNETTIYENFNTALYRSDLCTQSASGGS</sequence>
<dbReference type="Proteomes" id="UP000054632">
    <property type="component" value="Unassembled WGS sequence"/>
</dbReference>
<dbReference type="EMBL" id="JYDR01000087">
    <property type="protein sequence ID" value="KRY69660.1"/>
    <property type="molecule type" value="Genomic_DNA"/>
</dbReference>
<dbReference type="GO" id="GO:0003676">
    <property type="term" value="F:nucleic acid binding"/>
    <property type="evidence" value="ECO:0007669"/>
    <property type="project" value="InterPro"/>
</dbReference>
<accession>A0A0V1E7L4</accession>
<feature type="non-terminal residue" evidence="3">
    <location>
        <position position="1"/>
    </location>
</feature>